<name>A0ABZ2HXT0_9HYPH</name>
<dbReference type="InterPro" id="IPR050366">
    <property type="entry name" value="BP-dependent_transpt_permease"/>
</dbReference>
<feature type="transmembrane region" description="Helical" evidence="7">
    <location>
        <begin position="12"/>
        <end position="33"/>
    </location>
</feature>
<feature type="transmembrane region" description="Helical" evidence="7">
    <location>
        <begin position="198"/>
        <end position="223"/>
    </location>
</feature>
<evidence type="ECO:0000313" key="10">
    <source>
        <dbReference type="Proteomes" id="UP001369958"/>
    </source>
</evidence>
<reference evidence="9 10" key="1">
    <citation type="submission" date="2024-02" db="EMBL/GenBank/DDBJ databases">
        <title>Complete genome sequence of Pelagibacterium nitratireducens ZH15.</title>
        <authorList>
            <person name="Zhao L.H."/>
        </authorList>
    </citation>
    <scope>NUCLEOTIDE SEQUENCE [LARGE SCALE GENOMIC DNA]</scope>
    <source>
        <strain evidence="9 10">ZH15</strain>
    </source>
</reference>
<dbReference type="SUPFAM" id="SSF161098">
    <property type="entry name" value="MetI-like"/>
    <property type="match status" value="1"/>
</dbReference>
<feature type="transmembrane region" description="Helical" evidence="7">
    <location>
        <begin position="125"/>
        <end position="152"/>
    </location>
</feature>
<feature type="transmembrane region" description="Helical" evidence="7">
    <location>
        <begin position="81"/>
        <end position="105"/>
    </location>
</feature>
<organism evidence="9 10">
    <name type="scientific">Pelagibacterium nitratireducens</name>
    <dbReference type="NCBI Taxonomy" id="1046114"/>
    <lineage>
        <taxon>Bacteria</taxon>
        <taxon>Pseudomonadati</taxon>
        <taxon>Pseudomonadota</taxon>
        <taxon>Alphaproteobacteria</taxon>
        <taxon>Hyphomicrobiales</taxon>
        <taxon>Devosiaceae</taxon>
        <taxon>Pelagibacterium</taxon>
    </lineage>
</organism>
<dbReference type="RefSeq" id="WP_338607856.1">
    <property type="nucleotide sequence ID" value="NZ_CP146275.1"/>
</dbReference>
<dbReference type="PANTHER" id="PTHR43386">
    <property type="entry name" value="OLIGOPEPTIDE TRANSPORT SYSTEM PERMEASE PROTEIN APPC"/>
    <property type="match status" value="1"/>
</dbReference>
<dbReference type="Gene3D" id="1.10.3720.10">
    <property type="entry name" value="MetI-like"/>
    <property type="match status" value="1"/>
</dbReference>
<evidence type="ECO:0000256" key="4">
    <source>
        <dbReference type="ARBA" id="ARBA00022692"/>
    </source>
</evidence>
<sequence length="280" mass="30442">MKKLFYNMPLTTQLALIFLVALIVLGLGADFLAPYDYRDTDILARLQPPLLAGGGWDHVLGTDEIGRDVLSRILFGLRTSLLIAALGTMVGAVVGTLLGFVAAHFRGPVDQIIMAAVDFQAAVPFIILVLFFMAIAGSGLWIFLLLVGLAGWEVYARLTRGMVLSAKEQNYVMALQGLELSQSTIYLRHILPNIGSALIVQLTLNFPATVLLETGLSFLGLGVQPPNTSLGLMLGQGRNFLLNAWWIAVFPGSVIFLTTLSMSILGDWLRDRLDPLSQSR</sequence>
<gene>
    <name evidence="9" type="ORF">V6617_15685</name>
</gene>
<dbReference type="Proteomes" id="UP001369958">
    <property type="component" value="Chromosome"/>
</dbReference>
<dbReference type="InterPro" id="IPR000515">
    <property type="entry name" value="MetI-like"/>
</dbReference>
<comment type="similarity">
    <text evidence="7">Belongs to the binding-protein-dependent transport system permease family.</text>
</comment>
<evidence type="ECO:0000256" key="1">
    <source>
        <dbReference type="ARBA" id="ARBA00004651"/>
    </source>
</evidence>
<protein>
    <submittedName>
        <fullName evidence="9">ABC transporter permease</fullName>
    </submittedName>
</protein>
<dbReference type="EMBL" id="CP146275">
    <property type="protein sequence ID" value="WWT32431.1"/>
    <property type="molecule type" value="Genomic_DNA"/>
</dbReference>
<proteinExistence type="inferred from homology"/>
<dbReference type="PANTHER" id="PTHR43386:SF25">
    <property type="entry name" value="PEPTIDE ABC TRANSPORTER PERMEASE PROTEIN"/>
    <property type="match status" value="1"/>
</dbReference>
<keyword evidence="4 7" id="KW-0812">Transmembrane</keyword>
<evidence type="ECO:0000313" key="9">
    <source>
        <dbReference type="EMBL" id="WWT32431.1"/>
    </source>
</evidence>
<keyword evidence="3" id="KW-1003">Cell membrane</keyword>
<keyword evidence="6 7" id="KW-0472">Membrane</keyword>
<evidence type="ECO:0000256" key="3">
    <source>
        <dbReference type="ARBA" id="ARBA00022475"/>
    </source>
</evidence>
<evidence type="ECO:0000256" key="7">
    <source>
        <dbReference type="RuleBase" id="RU363032"/>
    </source>
</evidence>
<evidence type="ECO:0000256" key="6">
    <source>
        <dbReference type="ARBA" id="ARBA00023136"/>
    </source>
</evidence>
<dbReference type="InterPro" id="IPR035906">
    <property type="entry name" value="MetI-like_sf"/>
</dbReference>
<feature type="domain" description="ABC transmembrane type-1" evidence="8">
    <location>
        <begin position="77"/>
        <end position="266"/>
    </location>
</feature>
<dbReference type="Pfam" id="PF12911">
    <property type="entry name" value="OppC_N"/>
    <property type="match status" value="1"/>
</dbReference>
<dbReference type="Pfam" id="PF00528">
    <property type="entry name" value="BPD_transp_1"/>
    <property type="match status" value="1"/>
</dbReference>
<dbReference type="PROSITE" id="PS50928">
    <property type="entry name" value="ABC_TM1"/>
    <property type="match status" value="1"/>
</dbReference>
<accession>A0ABZ2HXT0</accession>
<feature type="transmembrane region" description="Helical" evidence="7">
    <location>
        <begin position="243"/>
        <end position="265"/>
    </location>
</feature>
<comment type="subcellular location">
    <subcellularLocation>
        <location evidence="1 7">Cell membrane</location>
        <topology evidence="1 7">Multi-pass membrane protein</topology>
    </subcellularLocation>
</comment>
<evidence type="ECO:0000259" key="8">
    <source>
        <dbReference type="PROSITE" id="PS50928"/>
    </source>
</evidence>
<keyword evidence="10" id="KW-1185">Reference proteome</keyword>
<evidence type="ECO:0000256" key="2">
    <source>
        <dbReference type="ARBA" id="ARBA00022448"/>
    </source>
</evidence>
<keyword evidence="2 7" id="KW-0813">Transport</keyword>
<dbReference type="InterPro" id="IPR025966">
    <property type="entry name" value="OppC_N"/>
</dbReference>
<dbReference type="CDD" id="cd06261">
    <property type="entry name" value="TM_PBP2"/>
    <property type="match status" value="1"/>
</dbReference>
<evidence type="ECO:0000256" key="5">
    <source>
        <dbReference type="ARBA" id="ARBA00022989"/>
    </source>
</evidence>
<keyword evidence="5 7" id="KW-1133">Transmembrane helix</keyword>